<sequence>MAVENLQTASGFSPAWAMGPALGDGLGMFWNLEAAPPGELPGDRMVMPGSFRVSPTRRPVEEEEQTWKGREGQKGKKIHPRCYVAAGLFLERAALSSVSVTSRGAQLGKIRETAVRFWKQILLSASMAAACCRDEDIGTADGPISEDVPASITLDLETAAPPAISKKNCPFAVSIDMATKTGHLAFSWAPIPTRYTTPRGGIAHRAMYLGASSGPRTLSCKDLSSVETETAPQTFDSISWET</sequence>
<evidence type="ECO:0000256" key="1">
    <source>
        <dbReference type="SAM" id="MobiDB-lite"/>
    </source>
</evidence>
<accession>A0AAD9A9Y1</accession>
<name>A0AAD9A9Y1_9PEZI</name>
<protein>
    <submittedName>
        <fullName evidence="2">Uncharacterized protein</fullName>
    </submittedName>
</protein>
<dbReference type="AlphaFoldDB" id="A0AAD9A9Y1"/>
<comment type="caution">
    <text evidence="2">The sequence shown here is derived from an EMBL/GenBank/DDBJ whole genome shotgun (WGS) entry which is preliminary data.</text>
</comment>
<evidence type="ECO:0000313" key="3">
    <source>
        <dbReference type="Proteomes" id="UP001243330"/>
    </source>
</evidence>
<reference evidence="2" key="1">
    <citation type="submission" date="2023-01" db="EMBL/GenBank/DDBJ databases">
        <title>Colletotrichum chrysophilum M932 genome sequence.</title>
        <authorList>
            <person name="Baroncelli R."/>
        </authorList>
    </citation>
    <scope>NUCLEOTIDE SEQUENCE</scope>
    <source>
        <strain evidence="2">M932</strain>
    </source>
</reference>
<evidence type="ECO:0000313" key="2">
    <source>
        <dbReference type="EMBL" id="KAK1843939.1"/>
    </source>
</evidence>
<dbReference type="Proteomes" id="UP001243330">
    <property type="component" value="Unassembled WGS sequence"/>
</dbReference>
<dbReference type="EMBL" id="JAQOWY010000333">
    <property type="protein sequence ID" value="KAK1843939.1"/>
    <property type="molecule type" value="Genomic_DNA"/>
</dbReference>
<organism evidence="2 3">
    <name type="scientific">Colletotrichum chrysophilum</name>
    <dbReference type="NCBI Taxonomy" id="1836956"/>
    <lineage>
        <taxon>Eukaryota</taxon>
        <taxon>Fungi</taxon>
        <taxon>Dikarya</taxon>
        <taxon>Ascomycota</taxon>
        <taxon>Pezizomycotina</taxon>
        <taxon>Sordariomycetes</taxon>
        <taxon>Hypocreomycetidae</taxon>
        <taxon>Glomerellales</taxon>
        <taxon>Glomerellaceae</taxon>
        <taxon>Colletotrichum</taxon>
        <taxon>Colletotrichum gloeosporioides species complex</taxon>
    </lineage>
</organism>
<keyword evidence="3" id="KW-1185">Reference proteome</keyword>
<gene>
    <name evidence="2" type="ORF">CCHR01_13430</name>
</gene>
<proteinExistence type="predicted"/>
<feature type="region of interest" description="Disordered" evidence="1">
    <location>
        <begin position="49"/>
        <end position="73"/>
    </location>
</feature>